<feature type="transmembrane region" description="Helical" evidence="1">
    <location>
        <begin position="86"/>
        <end position="108"/>
    </location>
</feature>
<keyword evidence="1" id="KW-0472">Membrane</keyword>
<feature type="transmembrane region" description="Helical" evidence="1">
    <location>
        <begin position="6"/>
        <end position="26"/>
    </location>
</feature>
<dbReference type="RefSeq" id="WP_093843351.1">
    <property type="nucleotide sequence ID" value="NZ_FPAB01000005.1"/>
</dbReference>
<organism evidence="2 3">
    <name type="scientific">Streptomyces harbinensis</name>
    <dbReference type="NCBI Taxonomy" id="1176198"/>
    <lineage>
        <taxon>Bacteria</taxon>
        <taxon>Bacillati</taxon>
        <taxon>Actinomycetota</taxon>
        <taxon>Actinomycetes</taxon>
        <taxon>Kitasatosporales</taxon>
        <taxon>Streptomycetaceae</taxon>
        <taxon>Streptomyces</taxon>
    </lineage>
</organism>
<name>A0A1I6TV57_9ACTN</name>
<dbReference type="Proteomes" id="UP000198873">
    <property type="component" value="Unassembled WGS sequence"/>
</dbReference>
<accession>A0A1I6TV57</accession>
<reference evidence="3" key="1">
    <citation type="submission" date="2016-10" db="EMBL/GenBank/DDBJ databases">
        <authorList>
            <person name="Varghese N."/>
            <person name="Submissions S."/>
        </authorList>
    </citation>
    <scope>NUCLEOTIDE SEQUENCE [LARGE SCALE GENOMIC DNA]</scope>
    <source>
        <strain evidence="3">CGMCC 4.7047</strain>
    </source>
</reference>
<dbReference type="STRING" id="1176198.SAMN05444716_1052"/>
<keyword evidence="1" id="KW-1133">Transmembrane helix</keyword>
<evidence type="ECO:0008006" key="4">
    <source>
        <dbReference type="Google" id="ProtNLM"/>
    </source>
</evidence>
<sequence length="478" mass="49630">MAGSSSRGAAAALLNASGLGAGYLYLRLWGRAVGSWLVTALLVLAALGLHASGTPWFWITLFALWLAHQVYSGWKHGSAGPPGRRAPWLPLTAGAALLALVIAGAVQYRGGPQDALERGDTAHAAGDCATAVEHYDAATATRNELTFSPALDRAADGRAGCRIVLTAEAAAGEADYPGAINGYGDYLARYDGTPPWPGAEDRLAGLHLDQADSLAADGTVEAAYAAYAAIPAGFPGSAPAAAVPDRLDALYEARTTALAAGDHCPAVDELRPFLELAGEHRDDPLAEDLAGRARDALPDALYACGMDDYRDEHYTDARTTLEEFRSLYPDDARSGQVDDTLIAIEIAQIGSGSTGDLPDPTPAGSAPGGTATVEIVNDSPEALEILYTGTETGTETGTGTVDACGGCTTQSDLLSGWSGSACQAGIDRPTTTIRLPAGTYEFVVRTPGDSSVTPFHGTWELSSGTAYSDCYFIETSYY</sequence>
<proteinExistence type="predicted"/>
<dbReference type="EMBL" id="FPAB01000005">
    <property type="protein sequence ID" value="SFS93051.1"/>
    <property type="molecule type" value="Genomic_DNA"/>
</dbReference>
<gene>
    <name evidence="2" type="ORF">SAMN05444716_1052</name>
</gene>
<dbReference type="InterPro" id="IPR011990">
    <property type="entry name" value="TPR-like_helical_dom_sf"/>
</dbReference>
<keyword evidence="1" id="KW-0812">Transmembrane</keyword>
<dbReference type="Gene3D" id="1.25.40.10">
    <property type="entry name" value="Tetratricopeptide repeat domain"/>
    <property type="match status" value="1"/>
</dbReference>
<evidence type="ECO:0000256" key="1">
    <source>
        <dbReference type="SAM" id="Phobius"/>
    </source>
</evidence>
<evidence type="ECO:0000313" key="3">
    <source>
        <dbReference type="Proteomes" id="UP000198873"/>
    </source>
</evidence>
<dbReference type="AlphaFoldDB" id="A0A1I6TV57"/>
<keyword evidence="3" id="KW-1185">Reference proteome</keyword>
<protein>
    <recommendedName>
        <fullName evidence="4">Tetratricopeptide repeat protein</fullName>
    </recommendedName>
</protein>
<evidence type="ECO:0000313" key="2">
    <source>
        <dbReference type="EMBL" id="SFS93051.1"/>
    </source>
</evidence>